<accession>A0A014PUH3</accession>
<evidence type="ECO:0000313" key="6">
    <source>
        <dbReference type="Proteomes" id="UP000019918"/>
    </source>
</evidence>
<feature type="domain" description="ImpA C-terminal" evidence="4">
    <location>
        <begin position="271"/>
        <end position="382"/>
    </location>
</feature>
<dbReference type="PANTHER" id="PTHR37024:SF5">
    <property type="entry name" value="IMPA N-TERMINAL DOMAIN-CONTAINING PROTEIN"/>
    <property type="match status" value="1"/>
</dbReference>
<dbReference type="InterPro" id="IPR010657">
    <property type="entry name" value="ImpA_N"/>
</dbReference>
<keyword evidence="2" id="KW-0472">Membrane</keyword>
<dbReference type="RefSeq" id="WP_034939401.1">
    <property type="nucleotide sequence ID" value="NZ_JFHN01000058.1"/>
</dbReference>
<evidence type="ECO:0000259" key="4">
    <source>
        <dbReference type="Pfam" id="PF12486"/>
    </source>
</evidence>
<evidence type="ECO:0008006" key="7">
    <source>
        <dbReference type="Google" id="ProtNLM"/>
    </source>
</evidence>
<dbReference type="AlphaFoldDB" id="A0A014PUH3"/>
<dbReference type="PATRIC" id="fig|69222.5.peg.3413"/>
<dbReference type="OrthoDB" id="5579595at2"/>
<evidence type="ECO:0000256" key="2">
    <source>
        <dbReference type="SAM" id="Phobius"/>
    </source>
</evidence>
<comment type="caution">
    <text evidence="5">The sequence shown here is derived from an EMBL/GenBank/DDBJ whole genome shotgun (WGS) entry which is preliminary data.</text>
</comment>
<keyword evidence="2" id="KW-0812">Transmembrane</keyword>
<name>A0A014PUH3_9GAMM</name>
<dbReference type="EMBL" id="JFHN01000058">
    <property type="protein sequence ID" value="EXU74522.1"/>
    <property type="molecule type" value="Genomic_DNA"/>
</dbReference>
<sequence length="394" mass="44949">MSTPTQNILHTGGDPRALPEFIELRHETAKTSHNSRKEIDWQRVEELSIALFRRNGMDLQSVAWYTMARAWRTGLAGLCEGLEIVTAMMKHQWSTLWPHPLPARLAIITWLSAGIQQVIRALSPGQEDLPLLHRLETQLDENVDTLEKLAQKHLSQLDWLKVQVSEVIGQIAPVGHELQQTERSAPQPESDEADPDYVPPHRYADGHTPLIYVPRDLTSSTALNVSFSFWERSRGFFAGMMVMLILGSMAIWGYQLMQPIPGRAQRMAILAQQITPQQVRRNESWQQTVSAMALPGAQMQLWQTAQFRLQRLGEDLDAMDTTEPGWPGLPEVKARVVTIQQPLQELMPVEELLRRLEKNKTSPVLRGKIEHRLKQLLARYALILSQDPKHDELY</sequence>
<evidence type="ECO:0000313" key="5">
    <source>
        <dbReference type="EMBL" id="EXU74522.1"/>
    </source>
</evidence>
<dbReference type="InterPro" id="IPR021069">
    <property type="entry name" value="ImpA_C"/>
</dbReference>
<keyword evidence="2" id="KW-1133">Transmembrane helix</keyword>
<keyword evidence="6" id="KW-1185">Reference proteome</keyword>
<feature type="transmembrane region" description="Helical" evidence="2">
    <location>
        <begin position="236"/>
        <end position="257"/>
    </location>
</feature>
<gene>
    <name evidence="5" type="ORF">BG55_16750</name>
</gene>
<dbReference type="STRING" id="69222.BG55_16750"/>
<organism evidence="5 6">
    <name type="scientific">Erwinia mallotivora</name>
    <dbReference type="NCBI Taxonomy" id="69222"/>
    <lineage>
        <taxon>Bacteria</taxon>
        <taxon>Pseudomonadati</taxon>
        <taxon>Pseudomonadota</taxon>
        <taxon>Gammaproteobacteria</taxon>
        <taxon>Enterobacterales</taxon>
        <taxon>Erwiniaceae</taxon>
        <taxon>Erwinia</taxon>
    </lineage>
</organism>
<reference evidence="5 6" key="1">
    <citation type="submission" date="2014-02" db="EMBL/GenBank/DDBJ databases">
        <title>Draft genome of Erwinia mallotivora strain BT-MARDI, a papaya dieback pathogen.</title>
        <authorList>
            <person name="Redzuan R."/>
            <person name="Abu Bakar N."/>
            <person name="Badrun R."/>
            <person name="Mohd Raih M.F."/>
            <person name="Rozano L."/>
            <person name="Mat Amin N."/>
        </authorList>
    </citation>
    <scope>NUCLEOTIDE SEQUENCE [LARGE SCALE GENOMIC DNA]</scope>
    <source>
        <strain evidence="5 6">BT-MARDI</strain>
    </source>
</reference>
<proteinExistence type="predicted"/>
<evidence type="ECO:0000256" key="1">
    <source>
        <dbReference type="SAM" id="MobiDB-lite"/>
    </source>
</evidence>
<dbReference type="PANTHER" id="PTHR37024">
    <property type="entry name" value="TYPE VI SECRETION SYSTEM DUF2094 AND IMPA-RELATED DOMAIN PROTEIN"/>
    <property type="match status" value="1"/>
</dbReference>
<feature type="region of interest" description="Disordered" evidence="1">
    <location>
        <begin position="176"/>
        <end position="195"/>
    </location>
</feature>
<protein>
    <recommendedName>
        <fullName evidence="7">ImpA domain-containing protein</fullName>
    </recommendedName>
</protein>
<dbReference type="Pfam" id="PF12486">
    <property type="entry name" value="VasL"/>
    <property type="match status" value="1"/>
</dbReference>
<evidence type="ECO:0000259" key="3">
    <source>
        <dbReference type="Pfam" id="PF06812"/>
    </source>
</evidence>
<feature type="domain" description="ImpA N-terminal" evidence="3">
    <location>
        <begin position="11"/>
        <end position="112"/>
    </location>
</feature>
<dbReference type="Proteomes" id="UP000019918">
    <property type="component" value="Unassembled WGS sequence"/>
</dbReference>
<dbReference type="Pfam" id="PF06812">
    <property type="entry name" value="ImpA_N"/>
    <property type="match status" value="1"/>
</dbReference>